<dbReference type="Gene3D" id="1.10.246.90">
    <property type="entry name" value="Nop domain"/>
    <property type="match status" value="1"/>
</dbReference>
<reference evidence="4 5" key="1">
    <citation type="journal article" date="2019" name="Environ. Microbiol.">
        <title>Genomics insights into ecotype formation of ammonia-oxidizing archaea in the deep ocean.</title>
        <authorList>
            <person name="Wang Y."/>
            <person name="Huang J.M."/>
            <person name="Cui G.J."/>
            <person name="Nunoura T."/>
            <person name="Takaki Y."/>
            <person name="Li W.L."/>
            <person name="Li J."/>
            <person name="Gao Z.M."/>
            <person name="Takai K."/>
            <person name="Zhang A.Q."/>
            <person name="Stepanauskas R."/>
        </authorList>
    </citation>
    <scope>NUCLEOTIDE SEQUENCE [LARGE SCALE GENOMIC DNA]</scope>
    <source>
        <strain evidence="4 5">L15b</strain>
    </source>
</reference>
<feature type="compositionally biased region" description="Basic residues" evidence="2">
    <location>
        <begin position="381"/>
        <end position="399"/>
    </location>
</feature>
<dbReference type="EMBL" id="JACASV010000018">
    <property type="protein sequence ID" value="NWJ43296.1"/>
    <property type="molecule type" value="Genomic_DNA"/>
</dbReference>
<feature type="region of interest" description="Disordered" evidence="2">
    <location>
        <begin position="377"/>
        <end position="399"/>
    </location>
</feature>
<evidence type="ECO:0000313" key="5">
    <source>
        <dbReference type="Proteomes" id="UP000523105"/>
    </source>
</evidence>
<evidence type="ECO:0000256" key="1">
    <source>
        <dbReference type="ARBA" id="ARBA00009211"/>
    </source>
</evidence>
<dbReference type="AlphaFoldDB" id="A0A7K4MQX8"/>
<dbReference type="Proteomes" id="UP000523105">
    <property type="component" value="Unassembled WGS sequence"/>
</dbReference>
<dbReference type="InterPro" id="IPR036070">
    <property type="entry name" value="Nop_dom_sf"/>
</dbReference>
<comment type="similarity">
    <text evidence="1">Belongs to the NOP5/NOP56 family.</text>
</comment>
<dbReference type="InterPro" id="IPR002687">
    <property type="entry name" value="Nop_dom"/>
</dbReference>
<dbReference type="InterPro" id="IPR045056">
    <property type="entry name" value="Nop56/Nop58"/>
</dbReference>
<dbReference type="InterPro" id="IPR012976">
    <property type="entry name" value="NOSIC"/>
</dbReference>
<protein>
    <submittedName>
        <fullName evidence="4">Ribonucleotide-diphosphate reductase subunit beta</fullName>
    </submittedName>
</protein>
<evidence type="ECO:0000256" key="2">
    <source>
        <dbReference type="SAM" id="MobiDB-lite"/>
    </source>
</evidence>
<feature type="domain" description="Nop" evidence="3">
    <location>
        <begin position="251"/>
        <end position="365"/>
    </location>
</feature>
<dbReference type="GO" id="GO:0030515">
    <property type="term" value="F:snoRNA binding"/>
    <property type="evidence" value="ECO:0007669"/>
    <property type="project" value="InterPro"/>
</dbReference>
<sequence>MYSTILTELGIAVFDDKKCLKTFPFENPAEEYVLVKKHESKLSELGKFLANGENVIVNDHGLLDILKKKSIDVQLMDAEQIDNIQSTKTKLLVNSGFANDENDAMEKLREFAIQLSSSKVTEVSQSPDLHIIQAINTLDETDKIINSISSRLREWYGLHFPELDNLIDSINGYSQIVLSGTRENISKEDFEKAGFSKDKVEMLSLIKEKSRGGNISEKNFAIVQSLAKQILNLFELRKNIEEHVDEQMKEEAPNISAILGTAVGARVLARAGSLNRLGRMPASTIQILGAEKALFRSLKTGANPPKHGILFQHAAVHAAPRWQRGKIARAVAAKAAIAARVDLFKAGLNETLLDKLNVRVKEIGEKYKKPVIKELKPEPKVKRKKSGRFMKRRRKSFGR</sequence>
<dbReference type="Pfam" id="PF01798">
    <property type="entry name" value="Nop"/>
    <property type="match status" value="1"/>
</dbReference>
<dbReference type="PANTHER" id="PTHR10894:SF0">
    <property type="entry name" value="NUCLEOLAR PROTEIN 56"/>
    <property type="match status" value="1"/>
</dbReference>
<accession>A0A7K4MQX8</accession>
<organism evidence="4 5">
    <name type="scientific">Marine Group I thaumarchaeote</name>
    <dbReference type="NCBI Taxonomy" id="2511932"/>
    <lineage>
        <taxon>Archaea</taxon>
        <taxon>Nitrososphaerota</taxon>
        <taxon>Marine Group I</taxon>
    </lineage>
</organism>
<dbReference type="PROSITE" id="PS51358">
    <property type="entry name" value="NOP"/>
    <property type="match status" value="1"/>
</dbReference>
<gene>
    <name evidence="4" type="ORF">HX837_03690</name>
</gene>
<evidence type="ECO:0000313" key="4">
    <source>
        <dbReference type="EMBL" id="NWJ43296.1"/>
    </source>
</evidence>
<dbReference type="PANTHER" id="PTHR10894">
    <property type="entry name" value="NUCLEOLAR PROTEIN 5 NUCLEOLAR PROTEIN NOP5 NOP58"/>
    <property type="match status" value="1"/>
</dbReference>
<dbReference type="SMART" id="SM00931">
    <property type="entry name" value="NOSIC"/>
    <property type="match status" value="1"/>
</dbReference>
<name>A0A7K4MQX8_9ARCH</name>
<comment type="caution">
    <text evidence="4">The sequence shown here is derived from an EMBL/GenBank/DDBJ whole genome shotgun (WGS) entry which is preliminary data.</text>
</comment>
<dbReference type="GO" id="GO:0031428">
    <property type="term" value="C:box C/D methylation guide snoRNP complex"/>
    <property type="evidence" value="ECO:0007669"/>
    <property type="project" value="InterPro"/>
</dbReference>
<dbReference type="Gene3D" id="1.10.287.4070">
    <property type="match status" value="1"/>
</dbReference>
<evidence type="ECO:0000259" key="3">
    <source>
        <dbReference type="PROSITE" id="PS51358"/>
    </source>
</evidence>
<dbReference type="InterPro" id="IPR042239">
    <property type="entry name" value="Nop_C"/>
</dbReference>
<dbReference type="SUPFAM" id="SSF89124">
    <property type="entry name" value="Nop domain"/>
    <property type="match status" value="1"/>
</dbReference>
<proteinExistence type="inferred from homology"/>